<dbReference type="RefSeq" id="XP_052123326.1">
    <property type="nucleotide sequence ID" value="XM_052267366.1"/>
</dbReference>
<keyword evidence="10" id="KW-0175">Coiled coil</keyword>
<keyword evidence="3 9" id="KW-0378">Hydrolase</keyword>
<evidence type="ECO:0000256" key="5">
    <source>
        <dbReference type="ARBA" id="ARBA00023049"/>
    </source>
</evidence>
<feature type="domain" description="CAAX prenyl protease 1 N-terminal" evidence="12">
    <location>
        <begin position="53"/>
        <end position="238"/>
    </location>
</feature>
<comment type="function">
    <text evidence="9">Proteolytically removes the C-terminal three residues of farnesylated proteins.</text>
</comment>
<evidence type="ECO:0000313" key="16">
    <source>
        <dbReference type="RefSeq" id="XP_052123326.1"/>
    </source>
</evidence>
<evidence type="ECO:0000259" key="11">
    <source>
        <dbReference type="Pfam" id="PF01435"/>
    </source>
</evidence>
<evidence type="ECO:0000256" key="8">
    <source>
        <dbReference type="PIRSR" id="PIRSR627057-2"/>
    </source>
</evidence>
<comment type="subcellular location">
    <subcellularLocation>
        <location evidence="9">Endoplasmic reticulum membrane</location>
        <topology evidence="9">Multi-pass membrane protein</topology>
    </subcellularLocation>
</comment>
<feature type="transmembrane region" description="Helical" evidence="9">
    <location>
        <begin position="399"/>
        <end position="422"/>
    </location>
</feature>
<feature type="active site" description="Proton donor" evidence="7">
    <location>
        <position position="434"/>
    </location>
</feature>
<name>A0A6J1SAK4_FRAOC</name>
<evidence type="ECO:0000256" key="3">
    <source>
        <dbReference type="ARBA" id="ARBA00022801"/>
    </source>
</evidence>
<protein>
    <recommendedName>
        <fullName evidence="9">CAAX prenyl protease</fullName>
        <ecNumber evidence="9">3.4.24.84</ecNumber>
    </recommendedName>
</protein>
<feature type="coiled-coil region" evidence="10">
    <location>
        <begin position="303"/>
        <end position="337"/>
    </location>
</feature>
<evidence type="ECO:0000256" key="1">
    <source>
        <dbReference type="ARBA" id="ARBA00022670"/>
    </source>
</evidence>
<dbReference type="Pfam" id="PF01435">
    <property type="entry name" value="Peptidase_M48"/>
    <property type="match status" value="1"/>
</dbReference>
<feature type="active site" evidence="7">
    <location>
        <position position="351"/>
    </location>
</feature>
<keyword evidence="2 8" id="KW-0479">Metal-binding</keyword>
<comment type="catalytic activity">
    <reaction evidence="6 9">
        <text>Hydrolyzes the peptide bond -P2-(S-farnesyl or geranylgeranyl)C-P1'-P2'-P3'-COOH where P1' and P2' are amino acids with aliphatic side chains and P3' is any C-terminal residue.</text>
        <dbReference type="EC" id="3.4.24.84"/>
    </reaction>
</comment>
<organism evidence="13 14">
    <name type="scientific">Frankliniella occidentalis</name>
    <name type="common">Western flower thrips</name>
    <name type="synonym">Euthrips occidentalis</name>
    <dbReference type="NCBI Taxonomy" id="133901"/>
    <lineage>
        <taxon>Eukaryota</taxon>
        <taxon>Metazoa</taxon>
        <taxon>Ecdysozoa</taxon>
        <taxon>Arthropoda</taxon>
        <taxon>Hexapoda</taxon>
        <taxon>Insecta</taxon>
        <taxon>Pterygota</taxon>
        <taxon>Neoptera</taxon>
        <taxon>Paraneoptera</taxon>
        <taxon>Thysanoptera</taxon>
        <taxon>Terebrantia</taxon>
        <taxon>Thripoidea</taxon>
        <taxon>Thripidae</taxon>
        <taxon>Frankliniella</taxon>
    </lineage>
</organism>
<dbReference type="GO" id="GO:0046872">
    <property type="term" value="F:metal ion binding"/>
    <property type="evidence" value="ECO:0007669"/>
    <property type="project" value="UniProtKB-UniRule"/>
</dbReference>
<accession>A0A6J1SAK4</accession>
<evidence type="ECO:0000313" key="14">
    <source>
        <dbReference type="RefSeq" id="XP_026278219.1"/>
    </source>
</evidence>
<evidence type="ECO:0000256" key="4">
    <source>
        <dbReference type="ARBA" id="ARBA00022833"/>
    </source>
</evidence>
<keyword evidence="9" id="KW-0472">Membrane</keyword>
<dbReference type="Gene3D" id="3.30.2010.10">
    <property type="entry name" value="Metalloproteases ('zincins'), catalytic domain"/>
    <property type="match status" value="1"/>
</dbReference>
<evidence type="ECO:0000256" key="6">
    <source>
        <dbReference type="ARBA" id="ARBA00044456"/>
    </source>
</evidence>
<dbReference type="EC" id="3.4.24.84" evidence="9"/>
<evidence type="ECO:0000259" key="12">
    <source>
        <dbReference type="Pfam" id="PF16491"/>
    </source>
</evidence>
<keyword evidence="5 9" id="KW-0482">Metalloprotease</keyword>
<evidence type="ECO:0000313" key="13">
    <source>
        <dbReference type="Proteomes" id="UP000504606"/>
    </source>
</evidence>
<comment type="similarity">
    <text evidence="9">Belongs to the peptidase M48A family.</text>
</comment>
<dbReference type="GO" id="GO:0071586">
    <property type="term" value="P:CAAX-box protein processing"/>
    <property type="evidence" value="ECO:0007669"/>
    <property type="project" value="UniProtKB-UniRule"/>
</dbReference>
<feature type="transmembrane region" description="Helical" evidence="9">
    <location>
        <begin position="364"/>
        <end position="383"/>
    </location>
</feature>
<evidence type="ECO:0000313" key="15">
    <source>
        <dbReference type="RefSeq" id="XP_052123325.1"/>
    </source>
</evidence>
<feature type="binding site" evidence="8">
    <location>
        <position position="354"/>
    </location>
    <ligand>
        <name>Zn(2+)</name>
        <dbReference type="ChEBI" id="CHEBI:29105"/>
        <note>catalytic</note>
    </ligand>
</feature>
<dbReference type="InterPro" id="IPR032456">
    <property type="entry name" value="Peptidase_M48_N"/>
</dbReference>
<dbReference type="AlphaFoldDB" id="A0A6J1SAK4"/>
<feature type="domain" description="Peptidase M48" evidence="11">
    <location>
        <begin position="242"/>
        <end position="486"/>
    </location>
</feature>
<dbReference type="Proteomes" id="UP000504606">
    <property type="component" value="Unplaced"/>
</dbReference>
<feature type="binding site" evidence="8">
    <location>
        <position position="430"/>
    </location>
    <ligand>
        <name>Zn(2+)</name>
        <dbReference type="ChEBI" id="CHEBI:29105"/>
        <note>catalytic</note>
    </ligand>
</feature>
<keyword evidence="9" id="KW-0256">Endoplasmic reticulum</keyword>
<comment type="cofactor">
    <cofactor evidence="8 9">
        <name>Zn(2+)</name>
        <dbReference type="ChEBI" id="CHEBI:29105"/>
    </cofactor>
    <text evidence="8 9">Binds 1 zinc ion per subunit.</text>
</comment>
<keyword evidence="1 9" id="KW-0645">Protease</keyword>
<dbReference type="RefSeq" id="XP_052123325.1">
    <property type="nucleotide sequence ID" value="XM_052267365.1"/>
</dbReference>
<sequence>MIGVLQDLVKPIIGSSAMSFLAKLNIDEGNLLWALAGAITAVSCWESYLSIRQRRVLIKEEKVPPELVKHMDKNKFEKSRQYALDKNSFELVHSLFDLIVSTATLVLKWHVVMWTISEVIVKRIGLPLDQYEINQTYFFILINSVIEITLSTPFKLYSTFVIEERHGFNNQTLGFFVKDEIKKFIVGQIITFPVISGIIFIVKAGGDYFSLYAWGFTTFVILVMMTVYPVYIAPLFDKYTPLPEGELRNEIEALAKKLDYPLTKLFVVEGSKRSAHSNAYLYGFFKNKRIVLFDTLIKGYEPVDKEKKEAEVKEKEENMTEEEKKTLEEKRNAKKERGCSTEEIVAVLGHELGHWKYSHTVKNLVIVEVKILLFFILFSKVFASKSLYRAFGFTKSQPAVIGLTVILGNILLPCKLVINFFMSSLSRRFEYQADYFATTLGYSEPLGSSLIKLHLDNLSFPVNDKWYSLWHFSHPTLIERLRAIAKLKNKSD</sequence>
<dbReference type="GO" id="GO:0004222">
    <property type="term" value="F:metalloendopeptidase activity"/>
    <property type="evidence" value="ECO:0007669"/>
    <property type="project" value="UniProtKB-UniRule"/>
</dbReference>
<keyword evidence="9" id="KW-1133">Transmembrane helix</keyword>
<dbReference type="GO" id="GO:0005789">
    <property type="term" value="C:endoplasmic reticulum membrane"/>
    <property type="evidence" value="ECO:0007669"/>
    <property type="project" value="UniProtKB-SubCell"/>
</dbReference>
<dbReference type="KEGG" id="foc:113206374"/>
<dbReference type="PANTHER" id="PTHR10120">
    <property type="entry name" value="CAAX PRENYL PROTEASE 1"/>
    <property type="match status" value="1"/>
</dbReference>
<dbReference type="OrthoDB" id="360839at2759"/>
<dbReference type="GeneID" id="113206374"/>
<feature type="transmembrane region" description="Helical" evidence="9">
    <location>
        <begin position="31"/>
        <end position="49"/>
    </location>
</feature>
<dbReference type="InterPro" id="IPR027057">
    <property type="entry name" value="CAXX_Prtase_1"/>
</dbReference>
<evidence type="ECO:0000256" key="2">
    <source>
        <dbReference type="ARBA" id="ARBA00022723"/>
    </source>
</evidence>
<proteinExistence type="inferred from homology"/>
<feature type="transmembrane region" description="Helical" evidence="9">
    <location>
        <begin position="211"/>
        <end position="231"/>
    </location>
</feature>
<gene>
    <name evidence="14 15 16" type="primary">LOC113206374</name>
</gene>
<feature type="transmembrane region" description="Helical" evidence="9">
    <location>
        <begin position="184"/>
        <end position="205"/>
    </location>
</feature>
<dbReference type="Pfam" id="PF16491">
    <property type="entry name" value="Peptidase_M48_N"/>
    <property type="match status" value="1"/>
</dbReference>
<evidence type="ECO:0000256" key="9">
    <source>
        <dbReference type="RuleBase" id="RU366005"/>
    </source>
</evidence>
<dbReference type="RefSeq" id="XP_026278219.1">
    <property type="nucleotide sequence ID" value="XM_026422434.2"/>
</dbReference>
<dbReference type="InterPro" id="IPR001915">
    <property type="entry name" value="Peptidase_M48"/>
</dbReference>
<dbReference type="CDD" id="cd07343">
    <property type="entry name" value="M48A_Zmpste24p_like"/>
    <property type="match status" value="1"/>
</dbReference>
<evidence type="ECO:0000256" key="10">
    <source>
        <dbReference type="SAM" id="Coils"/>
    </source>
</evidence>
<keyword evidence="9" id="KW-0812">Transmembrane</keyword>
<keyword evidence="13" id="KW-1185">Reference proteome</keyword>
<reference evidence="14 15" key="1">
    <citation type="submission" date="2025-04" db="UniProtKB">
        <authorList>
            <consortium name="RefSeq"/>
        </authorList>
    </citation>
    <scope>IDENTIFICATION</scope>
    <source>
        <tissue evidence="14 15">Whole organism</tissue>
    </source>
</reference>
<evidence type="ECO:0000256" key="7">
    <source>
        <dbReference type="PIRSR" id="PIRSR627057-1"/>
    </source>
</evidence>
<keyword evidence="4 8" id="KW-0862">Zinc</keyword>
<feature type="binding site" evidence="8">
    <location>
        <position position="350"/>
    </location>
    <ligand>
        <name>Zn(2+)</name>
        <dbReference type="ChEBI" id="CHEBI:29105"/>
        <note>catalytic</note>
    </ligand>
</feature>